<feature type="transmembrane region" description="Helical" evidence="1">
    <location>
        <begin position="189"/>
        <end position="207"/>
    </location>
</feature>
<dbReference type="Pfam" id="PF13630">
    <property type="entry name" value="SdpI"/>
    <property type="match status" value="1"/>
</dbReference>
<keyword evidence="4" id="KW-1185">Reference proteome</keyword>
<protein>
    <submittedName>
        <fullName evidence="3">Immunity protein SdpI</fullName>
    </submittedName>
</protein>
<sequence length="220" mass="25421">MNLELKKELPIIGIVLTPFVYLAIIWDSLPQRVPIHWNYKGEIDNWGDKFSLILMLLLLPVLMYVLMTFIPRIDPKNRISLMGGKFYQLKFFLVLFMSLVALLIVYTTKERSVNNPNLVFALLGVLLIIFGNYFKVIQPNYFIGIRTPWTLENNEVWKATHVCAGKIWVIGGFLLILGGLLLNNVFGKVFVFIIVVLALIPVVYSFIKFKQIQKRDRQSN</sequence>
<evidence type="ECO:0000313" key="4">
    <source>
        <dbReference type="Proteomes" id="UP000479938"/>
    </source>
</evidence>
<dbReference type="Proteomes" id="UP000479938">
    <property type="component" value="Unassembled WGS sequence"/>
</dbReference>
<feature type="transmembrane region" description="Helical" evidence="1">
    <location>
        <begin position="49"/>
        <end position="69"/>
    </location>
</feature>
<dbReference type="PANTHER" id="PTHR37810">
    <property type="entry name" value="IMMUNITY PROTEIN SDPI"/>
    <property type="match status" value="1"/>
</dbReference>
<accession>A0A6J4GK28</accession>
<dbReference type="PANTHER" id="PTHR37810:SF5">
    <property type="entry name" value="IMMUNITY PROTEIN SDPI"/>
    <property type="match status" value="1"/>
</dbReference>
<organism evidence="3 4">
    <name type="scientific">Flavobacterium bizetiae</name>
    <dbReference type="NCBI Taxonomy" id="2704140"/>
    <lineage>
        <taxon>Bacteria</taxon>
        <taxon>Pseudomonadati</taxon>
        <taxon>Bacteroidota</taxon>
        <taxon>Flavobacteriia</taxon>
        <taxon>Flavobacteriales</taxon>
        <taxon>Flavobacteriaceae</taxon>
        <taxon>Flavobacterium</taxon>
    </lineage>
</organism>
<gene>
    <name evidence="3" type="primary">sdpI</name>
    <name evidence="3" type="ORF">FLA105534_02517</name>
</gene>
<evidence type="ECO:0000259" key="2">
    <source>
        <dbReference type="Pfam" id="PF07853"/>
    </source>
</evidence>
<feature type="transmembrane region" description="Helical" evidence="1">
    <location>
        <begin position="9"/>
        <end position="29"/>
    </location>
</feature>
<feature type="transmembrane region" description="Helical" evidence="1">
    <location>
        <begin position="167"/>
        <end position="183"/>
    </location>
</feature>
<reference evidence="3 4" key="1">
    <citation type="submission" date="2020-02" db="EMBL/GenBank/DDBJ databases">
        <authorList>
            <person name="Criscuolo A."/>
        </authorList>
    </citation>
    <scope>NUCLEOTIDE SEQUENCE [LARGE SCALE GENOMIC DNA]</scope>
    <source>
        <strain evidence="3">CIP105534</strain>
    </source>
</reference>
<dbReference type="RefSeq" id="WP_173971101.1">
    <property type="nucleotide sequence ID" value="NZ_CADCSU010000095.1"/>
</dbReference>
<proteinExistence type="predicted"/>
<dbReference type="GO" id="GO:0009636">
    <property type="term" value="P:response to toxic substance"/>
    <property type="evidence" value="ECO:0007669"/>
    <property type="project" value="TreeGrafter"/>
</dbReference>
<dbReference type="AlphaFoldDB" id="A0A6J4GK28"/>
<dbReference type="InterPro" id="IPR026272">
    <property type="entry name" value="SdpI"/>
</dbReference>
<dbReference type="InterPro" id="IPR012867">
    <property type="entry name" value="DUF1648"/>
</dbReference>
<feature type="transmembrane region" description="Helical" evidence="1">
    <location>
        <begin position="89"/>
        <end position="106"/>
    </location>
</feature>
<keyword evidence="1" id="KW-1133">Transmembrane helix</keyword>
<feature type="domain" description="DUF1648" evidence="2">
    <location>
        <begin position="14"/>
        <end position="58"/>
    </location>
</feature>
<feature type="transmembrane region" description="Helical" evidence="1">
    <location>
        <begin position="118"/>
        <end position="136"/>
    </location>
</feature>
<dbReference type="PIRSF" id="PIRSF038959">
    <property type="entry name" value="SdpI"/>
    <property type="match status" value="1"/>
</dbReference>
<keyword evidence="1" id="KW-0472">Membrane</keyword>
<evidence type="ECO:0000256" key="1">
    <source>
        <dbReference type="SAM" id="Phobius"/>
    </source>
</evidence>
<dbReference type="EMBL" id="CADCSU010000095">
    <property type="protein sequence ID" value="CAA9199263.1"/>
    <property type="molecule type" value="Genomic_DNA"/>
</dbReference>
<dbReference type="InterPro" id="IPR025962">
    <property type="entry name" value="SdpI/YhfL"/>
</dbReference>
<keyword evidence="1" id="KW-0812">Transmembrane</keyword>
<evidence type="ECO:0000313" key="3">
    <source>
        <dbReference type="EMBL" id="CAA9199263.1"/>
    </source>
</evidence>
<name>A0A6J4GK28_9FLAO</name>
<dbReference type="Pfam" id="PF07853">
    <property type="entry name" value="DUF1648"/>
    <property type="match status" value="1"/>
</dbReference>